<dbReference type="PANTHER" id="PTHR11017:SF271">
    <property type="entry name" value="DISEASE RESISTANCE PROTEIN (TIR-NBS-LRR CLASS) FAMILY"/>
    <property type="match status" value="1"/>
</dbReference>
<dbReference type="SUPFAM" id="SSF52200">
    <property type="entry name" value="Toll/Interleukin receptor TIR domain"/>
    <property type="match status" value="1"/>
</dbReference>
<dbReference type="InterPro" id="IPR027417">
    <property type="entry name" value="P-loop_NTPase"/>
</dbReference>
<sequence length="1229" mass="139960">MAAHHVFLSFRGEDVRKSFIDHLRLALTQRGITVFYDDTGLERGEEIQSKLYEAIESSEIAIVTFSPRYAGSRWCLDELVKIIERCASHGLTVLPVFYGVDPTNVRKQSESFREAFHEHEANYGDERVSKWRQALTTAADLVGFALQDQANGYEALFIQDIAKEVERRVDAKQLAIPKYMVAADSILIRGINKWLQNGSSQVEIGIIYGPGGVGKTTSAKVVYNENYRIFESASFLAGVRTAYGNDVEFIRLQKQLIHNITWNEVIHIDSVHEGRQKIKRAIGTNKILIVLDDVDEEVGLDKMFDYPDWFFPGSKILITTRNQHLLTNDKSVARFGACFLDEECSVELFSYHAFGQPDPLKDYINISMSFIEYCDGLPLALEILASSLRNIRFEMWELEFARLEEYFDEKVNNVLKWSFDSIQQSTVKDIFLHVAFYMVGMKRESALWILDGCSLHGKIGLENLIGKSLVSVSKDTDTLMMHQLIQQMGYEVVRQESPIELGCRSRLLLQKDSYEVLWKKMATPMIKGLFLNIPHALDSDIISLDENYARHSAKRMRITYIPTNPSQQVPQQFRPIKTDAFAKMNNLDLLLLENVKLDGGFEDFPKGIKWLLWLGCPLKEVPLDFYFDELVVLDMQKSCLVYAWSDLKYLGALKVLNLNRSHYLRITPDLSSAHMLEWISCEDCTSLLEVHESIGKLENLSYLNLDGCINLVTLPESKGNFKKLTRFKVKGCRNLRNLPINMLVSVECLNLDGCYSLFKRSNQVKPSAATSLESSSNITIPATSNTCPNKSSFAVPCPPPPLPSNIFLPALKELSLTNCGISGDDVMEMISHAPSLERLNLNNNPIREMTYRNKCPCLKLKFLALRNCDISRVDDMGMMSLAPSLEYLDLSNNPVCVMGNMSSGAYLKFKRFYLDNCPNLQSISNIFDSCRLVAELSLSLKRITYYKVPRRINAKERHLMEAKVEMEYLISHAAIIEPIREMNEDRASYLGFPNLSTFNCAGTDRVLFGRGIYQAGTYNVFLRGNHLAEWFPTMITCRRTNSGSSVSYRVPSFHPNNDESIRALNVGFCGTDNFCDLKIKNVSRKWAWHYGMTYNVAANYENNTRLTHWCVTEHRHIRPGDEIEIGIMPGHYEYIGVKVIYEERQMILKTSNISTSQDEDDSATTFTDDVAVWYNHTFRSADLSLFCVNEDDLWGDGIRRYIMGYPLNGQDDSDDESYTADSDDEGSMC</sequence>
<evidence type="ECO:0000256" key="2">
    <source>
        <dbReference type="ARBA" id="ARBA00022737"/>
    </source>
</evidence>
<dbReference type="GO" id="GO:0006952">
    <property type="term" value="P:defense response"/>
    <property type="evidence" value="ECO:0007669"/>
    <property type="project" value="UniProtKB-KW"/>
</dbReference>
<dbReference type="InterPro" id="IPR032675">
    <property type="entry name" value="LRR_dom_sf"/>
</dbReference>
<dbReference type="GO" id="GO:0007165">
    <property type="term" value="P:signal transduction"/>
    <property type="evidence" value="ECO:0007669"/>
    <property type="project" value="InterPro"/>
</dbReference>
<dbReference type="PRINTS" id="PR00364">
    <property type="entry name" value="DISEASERSIST"/>
</dbReference>
<keyword evidence="3" id="KW-0611">Plant defense</keyword>
<dbReference type="InterPro" id="IPR002182">
    <property type="entry name" value="NB-ARC"/>
</dbReference>
<dbReference type="SUPFAM" id="SSF46785">
    <property type="entry name" value="Winged helix' DNA-binding domain"/>
    <property type="match status" value="1"/>
</dbReference>
<dbReference type="Pfam" id="PF23282">
    <property type="entry name" value="WHD_ROQ1"/>
    <property type="match status" value="1"/>
</dbReference>
<dbReference type="AlphaFoldDB" id="A0A7N0ZTU5"/>
<proteinExistence type="predicted"/>
<evidence type="ECO:0000259" key="5">
    <source>
        <dbReference type="PROSITE" id="PS50104"/>
    </source>
</evidence>
<keyword evidence="2" id="KW-0677">Repeat</keyword>
<dbReference type="Proteomes" id="UP000594263">
    <property type="component" value="Unplaced"/>
</dbReference>
<keyword evidence="7" id="KW-1185">Reference proteome</keyword>
<dbReference type="EnsemblPlants" id="Kaladp0034s0110.1.v1.1">
    <property type="protein sequence ID" value="Kaladp0034s0110.1.v1.1"/>
    <property type="gene ID" value="Kaladp0034s0110.v1.1"/>
</dbReference>
<dbReference type="InterPro" id="IPR042197">
    <property type="entry name" value="Apaf_helical"/>
</dbReference>
<keyword evidence="4" id="KW-0520">NAD</keyword>
<evidence type="ECO:0000313" key="7">
    <source>
        <dbReference type="Proteomes" id="UP000594263"/>
    </source>
</evidence>
<evidence type="ECO:0000256" key="3">
    <source>
        <dbReference type="ARBA" id="ARBA00022821"/>
    </source>
</evidence>
<dbReference type="InterPro" id="IPR035897">
    <property type="entry name" value="Toll_tir_struct_dom_sf"/>
</dbReference>
<dbReference type="InterPro" id="IPR044974">
    <property type="entry name" value="Disease_R_plants"/>
</dbReference>
<dbReference type="SMART" id="SM00255">
    <property type="entry name" value="TIR"/>
    <property type="match status" value="1"/>
</dbReference>
<evidence type="ECO:0000313" key="6">
    <source>
        <dbReference type="EnsemblPlants" id="Kaladp0034s0110.1.v1.1"/>
    </source>
</evidence>
<dbReference type="Gene3D" id="3.40.50.10140">
    <property type="entry name" value="Toll/interleukin-1 receptor homology (TIR) domain"/>
    <property type="match status" value="1"/>
</dbReference>
<evidence type="ECO:0000256" key="4">
    <source>
        <dbReference type="ARBA" id="ARBA00023027"/>
    </source>
</evidence>
<dbReference type="Gene3D" id="1.10.8.430">
    <property type="entry name" value="Helical domain of apoptotic protease-activating factors"/>
    <property type="match status" value="1"/>
</dbReference>
<dbReference type="InterPro" id="IPR055411">
    <property type="entry name" value="LRR_FXL15/At3g58940/PEG3-like"/>
</dbReference>
<dbReference type="Gramene" id="Kaladp0034s0110.1.v1.1">
    <property type="protein sequence ID" value="Kaladp0034s0110.1.v1.1"/>
    <property type="gene ID" value="Kaladp0034s0110.v1.1"/>
</dbReference>
<dbReference type="GO" id="GO:0043531">
    <property type="term" value="F:ADP binding"/>
    <property type="evidence" value="ECO:0007669"/>
    <property type="project" value="InterPro"/>
</dbReference>
<dbReference type="Pfam" id="PF24758">
    <property type="entry name" value="LRR_At5g56370"/>
    <property type="match status" value="1"/>
</dbReference>
<dbReference type="SUPFAM" id="SSF52058">
    <property type="entry name" value="L domain-like"/>
    <property type="match status" value="1"/>
</dbReference>
<reference evidence="6" key="1">
    <citation type="submission" date="2021-01" db="UniProtKB">
        <authorList>
            <consortium name="EnsemblPlants"/>
        </authorList>
    </citation>
    <scope>IDENTIFICATION</scope>
</reference>
<organism evidence="6 7">
    <name type="scientific">Kalanchoe fedtschenkoi</name>
    <name type="common">Lavender scallops</name>
    <name type="synonym">South American air plant</name>
    <dbReference type="NCBI Taxonomy" id="63787"/>
    <lineage>
        <taxon>Eukaryota</taxon>
        <taxon>Viridiplantae</taxon>
        <taxon>Streptophyta</taxon>
        <taxon>Embryophyta</taxon>
        <taxon>Tracheophyta</taxon>
        <taxon>Spermatophyta</taxon>
        <taxon>Magnoliopsida</taxon>
        <taxon>eudicotyledons</taxon>
        <taxon>Gunneridae</taxon>
        <taxon>Pentapetalae</taxon>
        <taxon>Saxifragales</taxon>
        <taxon>Crassulaceae</taxon>
        <taxon>Kalanchoe</taxon>
    </lineage>
</organism>
<dbReference type="PANTHER" id="PTHR11017">
    <property type="entry name" value="LEUCINE-RICH REPEAT-CONTAINING PROTEIN"/>
    <property type="match status" value="1"/>
</dbReference>
<name>A0A7N0ZTU5_KALFE</name>
<dbReference type="PROSITE" id="PS50104">
    <property type="entry name" value="TIR"/>
    <property type="match status" value="1"/>
</dbReference>
<dbReference type="InterPro" id="IPR000157">
    <property type="entry name" value="TIR_dom"/>
</dbReference>
<dbReference type="InterPro" id="IPR058192">
    <property type="entry name" value="WHD_ROQ1-like"/>
</dbReference>
<dbReference type="SUPFAM" id="SSF52540">
    <property type="entry name" value="P-loop containing nucleoside triphosphate hydrolases"/>
    <property type="match status" value="1"/>
</dbReference>
<dbReference type="FunFam" id="3.40.50.10140:FF:000007">
    <property type="entry name" value="Disease resistance protein (TIR-NBS-LRR class)"/>
    <property type="match status" value="1"/>
</dbReference>
<feature type="domain" description="TIR" evidence="5">
    <location>
        <begin position="2"/>
        <end position="169"/>
    </location>
</feature>
<dbReference type="InterPro" id="IPR036390">
    <property type="entry name" value="WH_DNA-bd_sf"/>
</dbReference>
<keyword evidence="1" id="KW-0433">Leucine-rich repeat</keyword>
<dbReference type="Gene3D" id="3.40.50.300">
    <property type="entry name" value="P-loop containing nucleotide triphosphate hydrolases"/>
    <property type="match status" value="1"/>
</dbReference>
<protein>
    <recommendedName>
        <fullName evidence="5">TIR domain-containing protein</fullName>
    </recommendedName>
</protein>
<accession>A0A7N0ZTU5</accession>
<dbReference type="Gene3D" id="3.80.10.10">
    <property type="entry name" value="Ribonuclease Inhibitor"/>
    <property type="match status" value="2"/>
</dbReference>
<evidence type="ECO:0000256" key="1">
    <source>
        <dbReference type="ARBA" id="ARBA00022614"/>
    </source>
</evidence>
<dbReference type="Pfam" id="PF01582">
    <property type="entry name" value="TIR"/>
    <property type="match status" value="1"/>
</dbReference>
<dbReference type="Pfam" id="PF00931">
    <property type="entry name" value="NB-ARC"/>
    <property type="match status" value="1"/>
</dbReference>